<proteinExistence type="inferred from homology"/>
<dbReference type="InterPro" id="IPR011335">
    <property type="entry name" value="Restrct_endonuc-II-like"/>
</dbReference>
<evidence type="ECO:0000256" key="2">
    <source>
        <dbReference type="HAMAP-Rule" id="MF_00048"/>
    </source>
</evidence>
<comment type="similarity">
    <text evidence="1 2">Belongs to the UPF0102 family.</text>
</comment>
<name>A0A9D7SRT2_9BACT</name>
<accession>A0A9D7SRT2</accession>
<comment type="caution">
    <text evidence="3">The sequence shown here is derived from an EMBL/GenBank/DDBJ whole genome shotgun (WGS) entry which is preliminary data.</text>
</comment>
<dbReference type="NCBIfam" id="NF009150">
    <property type="entry name" value="PRK12497.1-3"/>
    <property type="match status" value="1"/>
</dbReference>
<dbReference type="InterPro" id="IPR003509">
    <property type="entry name" value="UPF0102_YraN-like"/>
</dbReference>
<dbReference type="AlphaFoldDB" id="A0A9D7SRT2"/>
<dbReference type="InterPro" id="IPR011856">
    <property type="entry name" value="tRNA_endonuc-like_dom_sf"/>
</dbReference>
<organism evidence="3 4">
    <name type="scientific">Candidatus Opimibacter skivensis</name>
    <dbReference type="NCBI Taxonomy" id="2982028"/>
    <lineage>
        <taxon>Bacteria</taxon>
        <taxon>Pseudomonadati</taxon>
        <taxon>Bacteroidota</taxon>
        <taxon>Saprospiria</taxon>
        <taxon>Saprospirales</taxon>
        <taxon>Saprospiraceae</taxon>
        <taxon>Candidatus Opimibacter</taxon>
    </lineage>
</organism>
<gene>
    <name evidence="3" type="ORF">IPP15_05675</name>
</gene>
<evidence type="ECO:0000313" key="3">
    <source>
        <dbReference type="EMBL" id="MBK9981903.1"/>
    </source>
</evidence>
<dbReference type="PANTHER" id="PTHR34039:SF1">
    <property type="entry name" value="UPF0102 PROTEIN YRAN"/>
    <property type="match status" value="1"/>
</dbReference>
<sequence>MTIQQEHGKWGELVARDYLISTGFKILDQNWRYKRAEIDLIAMENQILVFIEVKTRAYADFGLPEEMVNKRKQRLVIDAALAYMRAIGHEWEIRFDIIAILGTPGSTPEISYFRDAFFPGLDYNP</sequence>
<protein>
    <recommendedName>
        <fullName evidence="2">UPF0102 protein IPP15_05675</fullName>
    </recommendedName>
</protein>
<dbReference type="EMBL" id="JADKGY010000001">
    <property type="protein sequence ID" value="MBK9981903.1"/>
    <property type="molecule type" value="Genomic_DNA"/>
</dbReference>
<dbReference type="Pfam" id="PF02021">
    <property type="entry name" value="UPF0102"/>
    <property type="match status" value="1"/>
</dbReference>
<dbReference type="SUPFAM" id="SSF52980">
    <property type="entry name" value="Restriction endonuclease-like"/>
    <property type="match status" value="1"/>
</dbReference>
<evidence type="ECO:0000313" key="4">
    <source>
        <dbReference type="Proteomes" id="UP000808337"/>
    </source>
</evidence>
<dbReference type="Gene3D" id="3.40.1350.10">
    <property type="match status" value="1"/>
</dbReference>
<evidence type="ECO:0000256" key="1">
    <source>
        <dbReference type="ARBA" id="ARBA00006738"/>
    </source>
</evidence>
<reference evidence="3 4" key="1">
    <citation type="submission" date="2020-10" db="EMBL/GenBank/DDBJ databases">
        <title>Connecting structure to function with the recovery of over 1000 high-quality activated sludge metagenome-assembled genomes encoding full-length rRNA genes using long-read sequencing.</title>
        <authorList>
            <person name="Singleton C.M."/>
            <person name="Petriglieri F."/>
            <person name="Kristensen J.M."/>
            <person name="Kirkegaard R.H."/>
            <person name="Michaelsen T.Y."/>
            <person name="Andersen M.H."/>
            <person name="Karst S.M."/>
            <person name="Dueholm M.S."/>
            <person name="Nielsen P.H."/>
            <person name="Albertsen M."/>
        </authorList>
    </citation>
    <scope>NUCLEOTIDE SEQUENCE [LARGE SCALE GENOMIC DNA]</scope>
    <source>
        <strain evidence="3">Ribe_18-Q3-R11-54_MAXAC.273</strain>
    </source>
</reference>
<dbReference type="CDD" id="cd20736">
    <property type="entry name" value="PoNe_Nuclease"/>
    <property type="match status" value="1"/>
</dbReference>
<dbReference type="Proteomes" id="UP000808337">
    <property type="component" value="Unassembled WGS sequence"/>
</dbReference>
<dbReference type="PANTHER" id="PTHR34039">
    <property type="entry name" value="UPF0102 PROTEIN YRAN"/>
    <property type="match status" value="1"/>
</dbReference>
<dbReference type="NCBIfam" id="TIGR00252">
    <property type="entry name" value="YraN family protein"/>
    <property type="match status" value="1"/>
</dbReference>
<dbReference type="GO" id="GO:0003676">
    <property type="term" value="F:nucleic acid binding"/>
    <property type="evidence" value="ECO:0007669"/>
    <property type="project" value="InterPro"/>
</dbReference>
<dbReference type="HAMAP" id="MF_00048">
    <property type="entry name" value="UPF0102"/>
    <property type="match status" value="1"/>
</dbReference>